<feature type="compositionally biased region" description="Low complexity" evidence="1">
    <location>
        <begin position="120"/>
        <end position="138"/>
    </location>
</feature>
<dbReference type="InterPro" id="IPR024410">
    <property type="entry name" value="Phage_TAC_12"/>
</dbReference>
<gene>
    <name evidence="2" type="ORF">SAMN05878438_0836</name>
</gene>
<feature type="region of interest" description="Disordered" evidence="1">
    <location>
        <begin position="113"/>
        <end position="154"/>
    </location>
</feature>
<evidence type="ECO:0000313" key="3">
    <source>
        <dbReference type="Proteomes" id="UP000185024"/>
    </source>
</evidence>
<dbReference type="Proteomes" id="UP000185024">
    <property type="component" value="Unassembled WGS sequence"/>
</dbReference>
<dbReference type="RefSeq" id="WP_074210806.1">
    <property type="nucleotide sequence ID" value="NZ_BJOI01000012.1"/>
</dbReference>
<sequence>MKLSIESLAASGGFVPRKPVEETIKWTHDGQDFEGIVYVLPLSYATAKIDMVANQLQTDPLAARIAHCIVDEDGAPIFTVEDITGDADPERGPLSSALTHALLTAIGKVSKLGKRPASLPTKTKSGTSSSSTASAAAPSKKRKSASPTPSSSTG</sequence>
<dbReference type="AlphaFoldDB" id="A0A1N6DN53"/>
<dbReference type="EMBL" id="FSQX01000001">
    <property type="protein sequence ID" value="SIN62273.1"/>
    <property type="molecule type" value="Genomic_DNA"/>
</dbReference>
<reference evidence="2 3" key="1">
    <citation type="submission" date="2016-11" db="EMBL/GenBank/DDBJ databases">
        <authorList>
            <person name="Jaros S."/>
            <person name="Januszkiewicz K."/>
            <person name="Wedrychowicz H."/>
        </authorList>
    </citation>
    <scope>NUCLEOTIDE SEQUENCE [LARGE SCALE GENOMIC DNA]</scope>
    <source>
        <strain evidence="2 3">ACAM 239</strain>
    </source>
</reference>
<protein>
    <submittedName>
        <fullName evidence="2">Phage tail assembly chaperone, TAC</fullName>
    </submittedName>
</protein>
<organism evidence="2 3">
    <name type="scientific">Vreelandella aquamarina</name>
    <dbReference type="NCBI Taxonomy" id="77097"/>
    <lineage>
        <taxon>Bacteria</taxon>
        <taxon>Pseudomonadati</taxon>
        <taxon>Pseudomonadota</taxon>
        <taxon>Gammaproteobacteria</taxon>
        <taxon>Oceanospirillales</taxon>
        <taxon>Halomonadaceae</taxon>
        <taxon>Vreelandella</taxon>
    </lineage>
</organism>
<accession>A0A1N6DN53</accession>
<dbReference type="Pfam" id="PF16459">
    <property type="entry name" value="Phage_TAC_13"/>
    <property type="match status" value="1"/>
</dbReference>
<evidence type="ECO:0000313" key="2">
    <source>
        <dbReference type="EMBL" id="SIN62273.1"/>
    </source>
</evidence>
<proteinExistence type="predicted"/>
<feature type="compositionally biased region" description="Low complexity" evidence="1">
    <location>
        <begin position="145"/>
        <end position="154"/>
    </location>
</feature>
<dbReference type="GeneID" id="97276303"/>
<evidence type="ECO:0000256" key="1">
    <source>
        <dbReference type="SAM" id="MobiDB-lite"/>
    </source>
</evidence>
<name>A0A1N6DN53_9GAMM</name>